<dbReference type="EMBL" id="CU459003">
    <property type="protein sequence ID" value="CAM77294.1"/>
    <property type="molecule type" value="Genomic_DNA"/>
</dbReference>
<protein>
    <submittedName>
        <fullName evidence="1">RmpB-like protein</fullName>
    </submittedName>
</protein>
<accession>A4U337</accession>
<name>A4U337_9PROT</name>
<reference evidence="1" key="1">
    <citation type="journal article" date="2007" name="J. Bacteriol.">
        <title>Comparative genome analysis of four magnetotactic bacteria reveals a complex set of group-specific genes implicated in magnetosome biomineralization and function.</title>
        <authorList>
            <person name="Richter M."/>
            <person name="Kube M."/>
            <person name="Bazylinski D.A."/>
            <person name="Lombardot T."/>
            <person name="Gloeckner F.O."/>
            <person name="Reinhardt R."/>
            <person name="Schueler D."/>
        </authorList>
    </citation>
    <scope>NUCLEOTIDE SEQUENCE</scope>
    <source>
        <strain evidence="1">MSR-1</strain>
    </source>
</reference>
<gene>
    <name evidence="1" type="ORF">MGR_2480</name>
</gene>
<organism evidence="1">
    <name type="scientific">Magnetospirillum gryphiswaldense</name>
    <dbReference type="NCBI Taxonomy" id="55518"/>
    <lineage>
        <taxon>Bacteria</taxon>
        <taxon>Pseudomonadati</taxon>
        <taxon>Pseudomonadota</taxon>
        <taxon>Alphaproteobacteria</taxon>
        <taxon>Rhodospirillales</taxon>
        <taxon>Rhodospirillaceae</taxon>
        <taxon>Magnetospirillum</taxon>
    </lineage>
</organism>
<dbReference type="AlphaFoldDB" id="A4U337"/>
<sequence length="115" mass="12700">MHRARSRLVNHRTALVSQMRGLLLDRGFPIGASIARARQAIPEILADAANGLTGMAREAIVELFEFLGQIDLRIKAFDRKIGEVFRANAACQRLARICGTRPLSHDRPPVPSGCR</sequence>
<proteinExistence type="predicted"/>
<evidence type="ECO:0000313" key="1">
    <source>
        <dbReference type="EMBL" id="CAM77294.1"/>
    </source>
</evidence>